<dbReference type="InterPro" id="IPR038709">
    <property type="entry name" value="RpoN_core-bd_sf"/>
</dbReference>
<dbReference type="PRINTS" id="PR00045">
    <property type="entry name" value="SIGMA54FCT"/>
</dbReference>
<feature type="domain" description="RNA polymerase sigma factor 54 core-binding" evidence="10">
    <location>
        <begin position="84"/>
        <end position="267"/>
    </location>
</feature>
<sequence>MNLKAGLWQQQTLKLTMTQELSQAIALLQYNAQELTAFLENKALENPLMQIENGNVQPMNPLIDRNRKKSQKAEKDWIEQIAGKTSNSLENQLISQLNLKTLTSEQLKIIRHLIHNLDENGYLFGDLSDMAKALKVPEELACECLLIIQTLEPVGIGARNLQECLLIQIEWEYPDEELAHKIISDYFVPFADKKWKQIAKELQVSLKDIQDVFDLIQLLNPKPGAQLGLGDSTTYVIPDVIVERNGDEYTIRMCDDSLPRLSFNDGYYKKFSGIQGQDPSVTRFLQEKMQDYQWILKSIEQRKETLTKVVAKILEKQVIFFQKGPNYLSPMTMKDIASELEIHESTVSRAVREKFVQTPVGTFPLKSFFTSTIQTTSNENTSSTLVKKAISSMIEKEDKQKPLSDQEIVEQLKNAEGMVVSRRTIAKYREQLGIPSSSKRKRFN</sequence>
<dbReference type="PIRSF" id="PIRSF000774">
    <property type="entry name" value="RpoN"/>
    <property type="match status" value="1"/>
</dbReference>
<reference evidence="12 13" key="1">
    <citation type="submission" date="2019-03" db="EMBL/GenBank/DDBJ databases">
        <title>Bacillus niacini sp. nov. a Nicotinate-Metabolizing Mesophile Isolated from Soil.</title>
        <authorList>
            <person name="Zhang G."/>
        </authorList>
    </citation>
    <scope>NUCLEOTIDE SEQUENCE [LARGE SCALE GENOMIC DNA]</scope>
    <source>
        <strain evidence="12 13">WN066</strain>
    </source>
</reference>
<name>A0A4V3AU24_9BACI</name>
<evidence type="ECO:0000256" key="4">
    <source>
        <dbReference type="ARBA" id="ARBA00022695"/>
    </source>
</evidence>
<gene>
    <name evidence="12" type="primary">rpoN</name>
    <name evidence="12" type="ORF">E2K98_09360</name>
    <name evidence="11" type="ORF">RCG21_28915</name>
</gene>
<evidence type="ECO:0000313" key="14">
    <source>
        <dbReference type="Proteomes" id="UP001178888"/>
    </source>
</evidence>
<comment type="similarity">
    <text evidence="1">Belongs to the sigma-54 factor family.</text>
</comment>
<keyword evidence="2" id="KW-0240">DNA-directed RNA polymerase</keyword>
<dbReference type="GO" id="GO:0016987">
    <property type="term" value="F:sigma factor activity"/>
    <property type="evidence" value="ECO:0007669"/>
    <property type="project" value="UniProtKB-KW"/>
</dbReference>
<evidence type="ECO:0000313" key="11">
    <source>
        <dbReference type="EMBL" id="MDQ6600299.1"/>
    </source>
</evidence>
<dbReference type="RefSeq" id="WP_133333982.1">
    <property type="nucleotide sequence ID" value="NZ_JAVGVR010000001.1"/>
</dbReference>
<evidence type="ECO:0000256" key="8">
    <source>
        <dbReference type="ARBA" id="ARBA00023163"/>
    </source>
</evidence>
<organism evidence="12 13">
    <name type="scientific">Bacillus salipaludis</name>
    <dbReference type="NCBI Taxonomy" id="2547811"/>
    <lineage>
        <taxon>Bacteria</taxon>
        <taxon>Bacillati</taxon>
        <taxon>Bacillota</taxon>
        <taxon>Bacilli</taxon>
        <taxon>Bacillales</taxon>
        <taxon>Bacillaceae</taxon>
        <taxon>Bacillus</taxon>
    </lineage>
</organism>
<dbReference type="GO" id="GO:0001216">
    <property type="term" value="F:DNA-binding transcription activator activity"/>
    <property type="evidence" value="ECO:0007669"/>
    <property type="project" value="InterPro"/>
</dbReference>
<feature type="domain" description="RNA polymerase sigma factor 54 DNA-binding" evidence="9">
    <location>
        <begin position="283"/>
        <end position="442"/>
    </location>
</feature>
<dbReference type="Pfam" id="PF04552">
    <property type="entry name" value="Sigma54_DBD"/>
    <property type="match status" value="1"/>
</dbReference>
<reference evidence="11" key="2">
    <citation type="submission" date="2023-08" db="EMBL/GenBank/DDBJ databases">
        <title>Nitrogen cycling bacteria in agricultural field soils.</title>
        <authorList>
            <person name="Jang J."/>
        </authorList>
    </citation>
    <scope>NUCLEOTIDE SEQUENCE</scope>
    <source>
        <strain evidence="11">PS3-36</strain>
    </source>
</reference>
<dbReference type="GO" id="GO:0006352">
    <property type="term" value="P:DNA-templated transcription initiation"/>
    <property type="evidence" value="ECO:0007669"/>
    <property type="project" value="InterPro"/>
</dbReference>
<dbReference type="GO" id="GO:0003677">
    <property type="term" value="F:DNA binding"/>
    <property type="evidence" value="ECO:0007669"/>
    <property type="project" value="UniProtKB-KW"/>
</dbReference>
<dbReference type="Pfam" id="PF04963">
    <property type="entry name" value="Sigma54_CBD"/>
    <property type="match status" value="1"/>
</dbReference>
<evidence type="ECO:0000256" key="2">
    <source>
        <dbReference type="ARBA" id="ARBA00022478"/>
    </source>
</evidence>
<dbReference type="EMBL" id="SMYO01000004">
    <property type="protein sequence ID" value="TDK62256.1"/>
    <property type="molecule type" value="Genomic_DNA"/>
</dbReference>
<evidence type="ECO:0000259" key="10">
    <source>
        <dbReference type="Pfam" id="PF04963"/>
    </source>
</evidence>
<dbReference type="PROSITE" id="PS00718">
    <property type="entry name" value="SIGMA54_2"/>
    <property type="match status" value="1"/>
</dbReference>
<dbReference type="Gene3D" id="1.10.10.1330">
    <property type="entry name" value="RNA polymerase sigma-54 factor, core-binding domain"/>
    <property type="match status" value="1"/>
</dbReference>
<evidence type="ECO:0000313" key="12">
    <source>
        <dbReference type="EMBL" id="TDK62256.1"/>
    </source>
</evidence>
<evidence type="ECO:0000259" key="9">
    <source>
        <dbReference type="Pfam" id="PF04552"/>
    </source>
</evidence>
<dbReference type="InterPro" id="IPR000394">
    <property type="entry name" value="RNA_pol_sigma_54"/>
</dbReference>
<dbReference type="GO" id="GO:0000428">
    <property type="term" value="C:DNA-directed RNA polymerase complex"/>
    <property type="evidence" value="ECO:0007669"/>
    <property type="project" value="UniProtKB-KW"/>
</dbReference>
<keyword evidence="7" id="KW-0238">DNA-binding</keyword>
<keyword evidence="14" id="KW-1185">Reference proteome</keyword>
<dbReference type="PANTHER" id="PTHR32248:SF4">
    <property type="entry name" value="RNA POLYMERASE SIGMA-54 FACTOR"/>
    <property type="match status" value="1"/>
</dbReference>
<keyword evidence="3" id="KW-0808">Transferase</keyword>
<evidence type="ECO:0000256" key="7">
    <source>
        <dbReference type="ARBA" id="ARBA00023125"/>
    </source>
</evidence>
<dbReference type="NCBIfam" id="TIGR02395">
    <property type="entry name" value="rpoN_sigma"/>
    <property type="match status" value="1"/>
</dbReference>
<dbReference type="InterPro" id="IPR007046">
    <property type="entry name" value="RNA_pol_sigma_54_core-bd"/>
</dbReference>
<dbReference type="InterPro" id="IPR007634">
    <property type="entry name" value="RNA_pol_sigma_54_DNA-bd"/>
</dbReference>
<keyword evidence="6" id="KW-0731">Sigma factor</keyword>
<dbReference type="Pfam" id="PF00309">
    <property type="entry name" value="Sigma54_AID"/>
    <property type="match status" value="1"/>
</dbReference>
<dbReference type="Gene3D" id="1.10.10.60">
    <property type="entry name" value="Homeodomain-like"/>
    <property type="match status" value="1"/>
</dbReference>
<evidence type="ECO:0000256" key="5">
    <source>
        <dbReference type="ARBA" id="ARBA00023015"/>
    </source>
</evidence>
<dbReference type="PROSITE" id="PS50044">
    <property type="entry name" value="SIGMA54_3"/>
    <property type="match status" value="1"/>
</dbReference>
<dbReference type="Proteomes" id="UP001178888">
    <property type="component" value="Unassembled WGS sequence"/>
</dbReference>
<evidence type="ECO:0000256" key="6">
    <source>
        <dbReference type="ARBA" id="ARBA00023082"/>
    </source>
</evidence>
<dbReference type="GO" id="GO:0016779">
    <property type="term" value="F:nucleotidyltransferase activity"/>
    <property type="evidence" value="ECO:0007669"/>
    <property type="project" value="UniProtKB-KW"/>
</dbReference>
<evidence type="ECO:0000256" key="3">
    <source>
        <dbReference type="ARBA" id="ARBA00022679"/>
    </source>
</evidence>
<dbReference type="Proteomes" id="UP000295132">
    <property type="component" value="Unassembled WGS sequence"/>
</dbReference>
<dbReference type="AlphaFoldDB" id="A0A4V3AU24"/>
<dbReference type="PANTHER" id="PTHR32248">
    <property type="entry name" value="RNA POLYMERASE SIGMA-54 FACTOR"/>
    <property type="match status" value="1"/>
</dbReference>
<accession>A0A4V3AU24</accession>
<keyword evidence="5" id="KW-0805">Transcription regulation</keyword>
<evidence type="ECO:0000256" key="1">
    <source>
        <dbReference type="ARBA" id="ARBA00008798"/>
    </source>
</evidence>
<dbReference type="EMBL" id="JAVGVR010000001">
    <property type="protein sequence ID" value="MDQ6600299.1"/>
    <property type="molecule type" value="Genomic_DNA"/>
</dbReference>
<keyword evidence="4" id="KW-0548">Nucleotidyltransferase</keyword>
<evidence type="ECO:0000313" key="13">
    <source>
        <dbReference type="Proteomes" id="UP000295132"/>
    </source>
</evidence>
<comment type="caution">
    <text evidence="12">The sequence shown here is derived from an EMBL/GenBank/DDBJ whole genome shotgun (WGS) entry which is preliminary data.</text>
</comment>
<proteinExistence type="inferred from homology"/>
<keyword evidence="8" id="KW-0804">Transcription</keyword>
<protein>
    <submittedName>
        <fullName evidence="12">RNA polymerase factor sigma-54</fullName>
    </submittedName>
</protein>
<dbReference type="PROSITE" id="PS00717">
    <property type="entry name" value="SIGMA54_1"/>
    <property type="match status" value="1"/>
</dbReference>